<reference evidence="11 12" key="1">
    <citation type="journal article" date="2014" name="Proc. Natl. Acad. Sci. U.S.A.">
        <title>Trajectory and genomic determinants of fungal-pathogen speciation and host adaptation.</title>
        <authorList>
            <person name="Hu X."/>
            <person name="Xiao G."/>
            <person name="Zheng P."/>
            <person name="Shang Y."/>
            <person name="Su Y."/>
            <person name="Zhang X."/>
            <person name="Liu X."/>
            <person name="Zhan S."/>
            <person name="St Leger R.J."/>
            <person name="Wang C."/>
        </authorList>
    </citation>
    <scope>NUCLEOTIDE SEQUENCE [LARGE SCALE GENOMIC DNA]</scope>
    <source>
        <strain evidence="11 12">ARSEF 1941</strain>
    </source>
</reference>
<dbReference type="FunFam" id="3.40.1090.10:FF:000010">
    <property type="entry name" value="Lysophospholipase"/>
    <property type="match status" value="1"/>
</dbReference>
<dbReference type="Gene3D" id="3.40.1090.10">
    <property type="entry name" value="Cytosolic phospholipase A2 catalytic domain"/>
    <property type="match status" value="1"/>
</dbReference>
<evidence type="ECO:0000256" key="6">
    <source>
        <dbReference type="ARBA" id="ARBA00023180"/>
    </source>
</evidence>
<protein>
    <recommendedName>
        <fullName evidence="2 9">Lysophospholipase</fullName>
        <ecNumber evidence="2 9">3.1.1.5</ecNumber>
    </recommendedName>
</protein>
<dbReference type="InterPro" id="IPR002642">
    <property type="entry name" value="LysoPLipase_cat_dom"/>
</dbReference>
<sequence>MAARELIVVLLNHTNEELSLELGSPRLDHGEWMTDTPESEPPGEIRAGESGMWRCRSRHVGAGAAGTVSYRIVGYGENDRISLSWDVHYVGPSKFGHAVASEEFTIKVFGGSGKQAVAVFVLGEASANVKNFNILAKAEDGGWRIQSGIRELADALGACITAMIRTAVACTALENRAVPNSPDGYAPASVSCPSPRPTIRAASGLSANETTWLSLRDNKTIPAMKSLLSRFNISGLDTSAYIDNIVKEVEGGNQSAVLPRIGVAVSGGGYRALMNGAGAISAFDNRTSNSTGKGQLGGLLQATTYLSGLSGGSWLVGSLFVQNFTTVDSIVLSTSGFLSTLWQFENSILQDCTLPTRHQLGPEGLRPGQYYNELYQSVQDKSDAGFNTTITDYWGRALSYQLVNSTDGGPAYTFSSIANNTEFMAGNSPMPIIVALERAPDQRQVPPNATVFEFNPWEMGSYDPEAAAFAPLKYVGSEFNGGTIGRTAKCFTGVDNAGFVMGTSSSLFNQAFLQIGKVSGVPDVLTRALNKTLGSLGEENRDVASWPNPFYKLDGGNRVNANASLVTLVDGGEALENIPLHPLTLQARNVDVIFAIDGSADTQSLWPNGTSLVATYNRSTSGEETNNTAFPVVPDVNSFVNLGLNRRPTFFGCGNASAGALIVYMPNTPYTFYANVSTFDLSYNDSDRNQIIQNGYNVVTLGNGTVDSNWTVCVGCAVLARSLERTGTSIPPACVDCFEKHCWNGTINSTVPSTFEPQKVIRSSAGRRAQPRRRGIVLLS</sequence>
<keyword evidence="12" id="KW-1185">Reference proteome</keyword>
<dbReference type="OrthoDB" id="4084751at2759"/>
<dbReference type="GO" id="GO:0004623">
    <property type="term" value="F:phospholipase A2 activity"/>
    <property type="evidence" value="ECO:0007669"/>
    <property type="project" value="TreeGrafter"/>
</dbReference>
<dbReference type="GO" id="GO:0004622">
    <property type="term" value="F:phosphatidylcholine lysophospholipase activity"/>
    <property type="evidence" value="ECO:0007669"/>
    <property type="project" value="UniProtKB-EC"/>
</dbReference>
<dbReference type="HOGENOM" id="CLU_014602_0_0_1"/>
<dbReference type="InterPro" id="IPR016035">
    <property type="entry name" value="Acyl_Trfase/lysoPLipase"/>
</dbReference>
<evidence type="ECO:0000256" key="5">
    <source>
        <dbReference type="ARBA" id="ARBA00023098"/>
    </source>
</evidence>
<dbReference type="GO" id="GO:0046475">
    <property type="term" value="P:glycerophospholipid catabolic process"/>
    <property type="evidence" value="ECO:0007669"/>
    <property type="project" value="TreeGrafter"/>
</dbReference>
<keyword evidence="5 8" id="KW-0443">Lipid metabolism</keyword>
<evidence type="ECO:0000256" key="3">
    <source>
        <dbReference type="ARBA" id="ARBA00022801"/>
    </source>
</evidence>
<evidence type="ECO:0000313" key="12">
    <source>
        <dbReference type="Proteomes" id="UP000030816"/>
    </source>
</evidence>
<dbReference type="PROSITE" id="PS51210">
    <property type="entry name" value="PLA2C"/>
    <property type="match status" value="1"/>
</dbReference>
<evidence type="ECO:0000256" key="8">
    <source>
        <dbReference type="PROSITE-ProRule" id="PRU00555"/>
    </source>
</evidence>
<evidence type="ECO:0000256" key="4">
    <source>
        <dbReference type="ARBA" id="ARBA00022963"/>
    </source>
</evidence>
<comment type="similarity">
    <text evidence="1 9">Belongs to the lysophospholipase family.</text>
</comment>
<dbReference type="SMART" id="SM00022">
    <property type="entry name" value="PLAc"/>
    <property type="match status" value="1"/>
</dbReference>
<dbReference type="GO" id="GO:0005783">
    <property type="term" value="C:endoplasmic reticulum"/>
    <property type="evidence" value="ECO:0007669"/>
    <property type="project" value="TreeGrafter"/>
</dbReference>
<dbReference type="GeneID" id="63739974"/>
<name>A0A0B2WKJ0_METAS</name>
<dbReference type="SUPFAM" id="SSF52151">
    <property type="entry name" value="FabD/lysophospholipase-like"/>
    <property type="match status" value="1"/>
</dbReference>
<dbReference type="EC" id="3.1.1.5" evidence="2 9"/>
<keyword evidence="3 8" id="KW-0378">Hydrolase</keyword>
<dbReference type="RefSeq" id="XP_040677642.1">
    <property type="nucleotide sequence ID" value="XM_040824317.1"/>
</dbReference>
<accession>A0A0B2WKJ0</accession>
<evidence type="ECO:0000256" key="2">
    <source>
        <dbReference type="ARBA" id="ARBA00013274"/>
    </source>
</evidence>
<dbReference type="PANTHER" id="PTHR10728">
    <property type="entry name" value="CYTOSOLIC PHOSPHOLIPASE A2"/>
    <property type="match status" value="1"/>
</dbReference>
<evidence type="ECO:0000256" key="1">
    <source>
        <dbReference type="ARBA" id="ARBA00008780"/>
    </source>
</evidence>
<comment type="caution">
    <text evidence="11">The sequence shown here is derived from an EMBL/GenBank/DDBJ whole genome shotgun (WGS) entry which is preliminary data.</text>
</comment>
<evidence type="ECO:0000259" key="10">
    <source>
        <dbReference type="PROSITE" id="PS51210"/>
    </source>
</evidence>
<gene>
    <name evidence="11" type="ORF">MAM_05519</name>
</gene>
<dbReference type="Gene3D" id="2.60.270.50">
    <property type="match status" value="1"/>
</dbReference>
<comment type="catalytic activity">
    <reaction evidence="7 9">
        <text>a 1-acyl-sn-glycero-3-phosphocholine + H2O = sn-glycerol 3-phosphocholine + a fatty acid + H(+)</text>
        <dbReference type="Rhea" id="RHEA:15177"/>
        <dbReference type="ChEBI" id="CHEBI:15377"/>
        <dbReference type="ChEBI" id="CHEBI:15378"/>
        <dbReference type="ChEBI" id="CHEBI:16870"/>
        <dbReference type="ChEBI" id="CHEBI:28868"/>
        <dbReference type="ChEBI" id="CHEBI:58168"/>
        <dbReference type="EC" id="3.1.1.5"/>
    </reaction>
</comment>
<dbReference type="STRING" id="1081103.A0A0B2WKJ0"/>
<dbReference type="Proteomes" id="UP000030816">
    <property type="component" value="Unassembled WGS sequence"/>
</dbReference>
<evidence type="ECO:0000256" key="7">
    <source>
        <dbReference type="ARBA" id="ARBA00049531"/>
    </source>
</evidence>
<evidence type="ECO:0000256" key="9">
    <source>
        <dbReference type="RuleBase" id="RU362103"/>
    </source>
</evidence>
<dbReference type="PANTHER" id="PTHR10728:SF62">
    <property type="entry name" value="LYSOPHOSPHOLIPASE"/>
    <property type="match status" value="1"/>
</dbReference>
<feature type="domain" description="PLA2c" evidence="10">
    <location>
        <begin position="191"/>
        <end position="748"/>
    </location>
</feature>
<proteinExistence type="inferred from homology"/>
<keyword evidence="4 8" id="KW-0442">Lipid degradation</keyword>
<dbReference type="GO" id="GO:0005829">
    <property type="term" value="C:cytosol"/>
    <property type="evidence" value="ECO:0007669"/>
    <property type="project" value="TreeGrafter"/>
</dbReference>
<dbReference type="EMBL" id="AZHE01000014">
    <property type="protein sequence ID" value="KHN96576.1"/>
    <property type="molecule type" value="Genomic_DNA"/>
</dbReference>
<keyword evidence="6" id="KW-0325">Glycoprotein</keyword>
<organism evidence="11 12">
    <name type="scientific">Metarhizium album (strain ARSEF 1941)</name>
    <dbReference type="NCBI Taxonomy" id="1081103"/>
    <lineage>
        <taxon>Eukaryota</taxon>
        <taxon>Fungi</taxon>
        <taxon>Dikarya</taxon>
        <taxon>Ascomycota</taxon>
        <taxon>Pezizomycotina</taxon>
        <taxon>Sordariomycetes</taxon>
        <taxon>Hypocreomycetidae</taxon>
        <taxon>Hypocreales</taxon>
        <taxon>Clavicipitaceae</taxon>
        <taxon>Metarhizium</taxon>
    </lineage>
</organism>
<dbReference type="AlphaFoldDB" id="A0A0B2WKJ0"/>
<evidence type="ECO:0000313" key="11">
    <source>
        <dbReference type="EMBL" id="KHN96576.1"/>
    </source>
</evidence>
<dbReference type="Pfam" id="PF01735">
    <property type="entry name" value="PLA2_B"/>
    <property type="match status" value="1"/>
</dbReference>